<gene>
    <name evidence="7" type="ORF">GCM10007116_16610</name>
    <name evidence="6" type="ORF">HS1genome_1188</name>
</gene>
<dbReference type="AlphaFoldDB" id="A0A348B3P7"/>
<dbReference type="GO" id="GO:0040029">
    <property type="term" value="P:epigenetic regulation of gene expression"/>
    <property type="evidence" value="ECO:0007669"/>
    <property type="project" value="TreeGrafter"/>
</dbReference>
<proteinExistence type="predicted"/>
<dbReference type="SUPFAM" id="SSF52768">
    <property type="entry name" value="Arginase/deacetylase"/>
    <property type="match status" value="1"/>
</dbReference>
<dbReference type="InterPro" id="IPR000286">
    <property type="entry name" value="HDACs"/>
</dbReference>
<keyword evidence="3" id="KW-0006">Acetoin catabolism</keyword>
<dbReference type="InterPro" id="IPR003085">
    <property type="entry name" value="AcuC"/>
</dbReference>
<evidence type="ECO:0000313" key="6">
    <source>
        <dbReference type="EMBL" id="BBD72799.1"/>
    </source>
</evidence>
<evidence type="ECO:0000256" key="2">
    <source>
        <dbReference type="ARBA" id="ARBA00020218"/>
    </source>
</evidence>
<dbReference type="Gene3D" id="3.40.800.20">
    <property type="entry name" value="Histone deacetylase domain"/>
    <property type="match status" value="1"/>
</dbReference>
<dbReference type="UniPathway" id="UPA00040"/>
<evidence type="ECO:0000313" key="7">
    <source>
        <dbReference type="EMBL" id="GGT99899.1"/>
    </source>
</evidence>
<dbReference type="InterPro" id="IPR037138">
    <property type="entry name" value="His_deacetylse_dom_sf"/>
</dbReference>
<dbReference type="EMBL" id="AP018553">
    <property type="protein sequence ID" value="BBD72799.1"/>
    <property type="molecule type" value="Genomic_DNA"/>
</dbReference>
<reference evidence="7" key="4">
    <citation type="submission" date="2020-09" db="EMBL/GenBank/DDBJ databases">
        <authorList>
            <person name="Sun Q."/>
            <person name="Ohkuma M."/>
        </authorList>
    </citation>
    <scope>NUCLEOTIDE SEQUENCE</scope>
    <source>
        <strain evidence="7">JCM 31740</strain>
    </source>
</reference>
<dbReference type="GeneID" id="38666700"/>
<dbReference type="Pfam" id="PF00850">
    <property type="entry name" value="Hist_deacetyl"/>
    <property type="match status" value="1"/>
</dbReference>
<dbReference type="CDD" id="cd09994">
    <property type="entry name" value="HDAC_AcuC_like"/>
    <property type="match status" value="1"/>
</dbReference>
<dbReference type="Proteomes" id="UP000616143">
    <property type="component" value="Unassembled WGS sequence"/>
</dbReference>
<evidence type="ECO:0000256" key="1">
    <source>
        <dbReference type="ARBA" id="ARBA00005101"/>
    </source>
</evidence>
<dbReference type="InterPro" id="IPR023696">
    <property type="entry name" value="Ureohydrolase_dom_sf"/>
</dbReference>
<dbReference type="Proteomes" id="UP000276741">
    <property type="component" value="Chromosome"/>
</dbReference>
<evidence type="ECO:0000256" key="4">
    <source>
        <dbReference type="ARBA" id="ARBA00022801"/>
    </source>
</evidence>
<dbReference type="GO" id="GO:0045150">
    <property type="term" value="P:acetoin catabolic process"/>
    <property type="evidence" value="ECO:0007669"/>
    <property type="project" value="UniProtKB-UniPathway"/>
</dbReference>
<dbReference type="InterPro" id="IPR023801">
    <property type="entry name" value="His_deacetylse_dom"/>
</dbReference>
<dbReference type="GO" id="GO:0016787">
    <property type="term" value="F:hydrolase activity"/>
    <property type="evidence" value="ECO:0007669"/>
    <property type="project" value="UniProtKB-KW"/>
</dbReference>
<dbReference type="OrthoDB" id="147549at2157"/>
<accession>A0A348B3P7</accession>
<evidence type="ECO:0000259" key="5">
    <source>
        <dbReference type="Pfam" id="PF00850"/>
    </source>
</evidence>
<protein>
    <recommendedName>
        <fullName evidence="2">Acetoin utilization protein AcuC</fullName>
    </recommendedName>
</protein>
<evidence type="ECO:0000313" key="8">
    <source>
        <dbReference type="Proteomes" id="UP000276741"/>
    </source>
</evidence>
<dbReference type="PANTHER" id="PTHR10625">
    <property type="entry name" value="HISTONE DEACETYLASE HDAC1-RELATED"/>
    <property type="match status" value="1"/>
</dbReference>
<organism evidence="6 8">
    <name type="scientific">Sulfodiicoccus acidiphilus</name>
    <dbReference type="NCBI Taxonomy" id="1670455"/>
    <lineage>
        <taxon>Archaea</taxon>
        <taxon>Thermoproteota</taxon>
        <taxon>Thermoprotei</taxon>
        <taxon>Sulfolobales</taxon>
        <taxon>Sulfolobaceae</taxon>
        <taxon>Sulfodiicoccus</taxon>
    </lineage>
</organism>
<comment type="pathway">
    <text evidence="1">Ketone degradation; acetoin degradation.</text>
</comment>
<reference evidence="6" key="3">
    <citation type="journal article" date="2019" name="BMC Res. Notes">
        <title>Complete genome sequence of the Sulfodiicoccus acidiphilus strain HS-1T, the first crenarchaeon that lacks polB3, isolated from an acidic hot spring in Ohwaku-dani, Hakone, Japan.</title>
        <authorList>
            <person name="Sakai H.D."/>
            <person name="Kurosawa N."/>
        </authorList>
    </citation>
    <scope>NUCLEOTIDE SEQUENCE</scope>
    <source>
        <strain evidence="6">HS-1</strain>
    </source>
</reference>
<dbReference type="PANTHER" id="PTHR10625:SF10">
    <property type="entry name" value="HISTONE DEACETYLASE HDAC1"/>
    <property type="match status" value="1"/>
</dbReference>
<evidence type="ECO:0000256" key="3">
    <source>
        <dbReference type="ARBA" id="ARBA00022627"/>
    </source>
</evidence>
<keyword evidence="8" id="KW-1185">Reference proteome</keyword>
<dbReference type="InterPro" id="IPR003084">
    <property type="entry name" value="HDAC_I/II"/>
</dbReference>
<dbReference type="KEGG" id="sacd:HS1genome_1188"/>
<dbReference type="PRINTS" id="PR01270">
    <property type="entry name" value="HDASUPER"/>
</dbReference>
<name>A0A348B3P7_9CREN</name>
<reference evidence="8" key="2">
    <citation type="submission" date="2018-04" db="EMBL/GenBank/DDBJ databases">
        <title>Complete genome sequence of Sulfodiicoccus acidiphilus strain HS-1.</title>
        <authorList>
            <person name="Sakai H.D."/>
            <person name="Kurosawa N."/>
        </authorList>
    </citation>
    <scope>NUCLEOTIDE SEQUENCE [LARGE SCALE GENOMIC DNA]</scope>
    <source>
        <strain evidence="8">HS-1</strain>
    </source>
</reference>
<dbReference type="PRINTS" id="PR01271">
    <property type="entry name" value="HISDACETLASE"/>
</dbReference>
<reference evidence="7" key="1">
    <citation type="journal article" date="2014" name="Int. J. Syst. Evol. Microbiol.">
        <title>Complete genome sequence of Corynebacterium casei LMG S-19264T (=DSM 44701T), isolated from a smear-ripened cheese.</title>
        <authorList>
            <consortium name="US DOE Joint Genome Institute (JGI-PGF)"/>
            <person name="Walter F."/>
            <person name="Albersmeier A."/>
            <person name="Kalinowski J."/>
            <person name="Ruckert C."/>
        </authorList>
    </citation>
    <scope>NUCLEOTIDE SEQUENCE</scope>
    <source>
        <strain evidence="7">JCM 31740</strain>
    </source>
</reference>
<dbReference type="GO" id="GO:0004407">
    <property type="term" value="F:histone deacetylase activity"/>
    <property type="evidence" value="ECO:0007669"/>
    <property type="project" value="InterPro"/>
</dbReference>
<feature type="domain" description="Histone deacetylase" evidence="5">
    <location>
        <begin position="21"/>
        <end position="304"/>
    </location>
</feature>
<dbReference type="EMBL" id="BMQS01000015">
    <property type="protein sequence ID" value="GGT99899.1"/>
    <property type="molecule type" value="Genomic_DNA"/>
</dbReference>
<keyword evidence="4" id="KW-0378">Hydrolase</keyword>
<sequence length="356" mass="39389">MHETAFLWSDDFLKYSFPDDHPFKAERERITRELLFTMGLVDKIEILEPDPAGEEDLLIVHKKEYVKFVESVSNEGKGFLDQGDTPAFKGIFDASLVRVGATLKALDLVSKGRFRHAMNIGGGLHHAKPSAASGFCVFNDVAIGVKRAEERFNRVAVIDLDGHHADGTQEILYSDPKSFKVSLHMYHRGFFPGSGDVNERGEGPGEGLVLNVPLPPGTADDAYVAAFKEVVLPRLLSFSPQLLFVVIGGDSHYSDPLVELKLSTFGYLEVVKMIHELAHTFADGRLILLGGGGYNYEATARIWILGLAEVLGLSPQVNILHDPEPTRSIPFTYNKVMELIEKMKRLPPLSTPFRAS</sequence>
<dbReference type="RefSeq" id="WP_126450028.1">
    <property type="nucleotide sequence ID" value="NZ_AP018553.1"/>
</dbReference>